<evidence type="ECO:0000256" key="3">
    <source>
        <dbReference type="ARBA" id="ARBA00018242"/>
    </source>
</evidence>
<organism evidence="15 16">
    <name type="scientific">Angiostrongylus cantonensis</name>
    <name type="common">Rat lungworm</name>
    <dbReference type="NCBI Taxonomy" id="6313"/>
    <lineage>
        <taxon>Eukaryota</taxon>
        <taxon>Metazoa</taxon>
        <taxon>Ecdysozoa</taxon>
        <taxon>Nematoda</taxon>
        <taxon>Chromadorea</taxon>
        <taxon>Rhabditida</taxon>
        <taxon>Rhabditina</taxon>
        <taxon>Rhabditomorpha</taxon>
        <taxon>Strongyloidea</taxon>
        <taxon>Metastrongylidae</taxon>
        <taxon>Angiostrongylus</taxon>
    </lineage>
</organism>
<evidence type="ECO:0000313" key="16">
    <source>
        <dbReference type="WBParaSite" id="ACAC_0001270201-mRNA-1"/>
    </source>
</evidence>
<feature type="compositionally biased region" description="Low complexity" evidence="13">
    <location>
        <begin position="1050"/>
        <end position="1061"/>
    </location>
</feature>
<dbReference type="InterPro" id="IPR008847">
    <property type="entry name" value="Suf"/>
</dbReference>
<evidence type="ECO:0000313" key="15">
    <source>
        <dbReference type="Proteomes" id="UP000035642"/>
    </source>
</evidence>
<dbReference type="InterPro" id="IPR000092">
    <property type="entry name" value="Polyprenyl_synt"/>
</dbReference>
<feature type="region of interest" description="Disordered" evidence="13">
    <location>
        <begin position="773"/>
        <end position="843"/>
    </location>
</feature>
<dbReference type="SMART" id="SM00500">
    <property type="entry name" value="SFM"/>
    <property type="match status" value="1"/>
</dbReference>
<dbReference type="SUPFAM" id="SSF158230">
    <property type="entry name" value="PRP4-like"/>
    <property type="match status" value="1"/>
</dbReference>
<evidence type="ECO:0000256" key="10">
    <source>
        <dbReference type="ARBA" id="ARBA00023242"/>
    </source>
</evidence>
<dbReference type="GO" id="GO:0003723">
    <property type="term" value="F:RNA binding"/>
    <property type="evidence" value="ECO:0007669"/>
    <property type="project" value="UniProtKB-UniRule"/>
</dbReference>
<dbReference type="Gene3D" id="4.10.280.110">
    <property type="entry name" value="Pre-mRNA processing factor 4 domain"/>
    <property type="match status" value="1"/>
</dbReference>
<dbReference type="Gene3D" id="1.25.40.10">
    <property type="entry name" value="Tetratricopeptide repeat domain"/>
    <property type="match status" value="2"/>
</dbReference>
<protein>
    <recommendedName>
        <fullName evidence="3">Pre-mRNA-splicing factor 18</fullName>
    </recommendedName>
    <alternativeName>
        <fullName evidence="11">PRP18 homolog</fullName>
    </alternativeName>
</protein>
<dbReference type="Pfam" id="PF08799">
    <property type="entry name" value="PRP4"/>
    <property type="match status" value="1"/>
</dbReference>
<dbReference type="PANTHER" id="PTHR13007">
    <property type="entry name" value="PRE-MRNA SPLICING FACTOR-RELATED"/>
    <property type="match status" value="1"/>
</dbReference>
<dbReference type="Gene3D" id="1.10.600.10">
    <property type="entry name" value="Farnesyl Diphosphate Synthase"/>
    <property type="match status" value="1"/>
</dbReference>
<dbReference type="Pfam" id="PF00348">
    <property type="entry name" value="polyprenyl_synt"/>
    <property type="match status" value="1"/>
</dbReference>
<dbReference type="InterPro" id="IPR008949">
    <property type="entry name" value="Isoprenoid_synthase_dom_sf"/>
</dbReference>
<dbReference type="GO" id="GO:0046872">
    <property type="term" value="F:metal ion binding"/>
    <property type="evidence" value="ECO:0007669"/>
    <property type="project" value="UniProtKB-KW"/>
</dbReference>
<comment type="similarity">
    <text evidence="2">Belongs to the PRP18 family.</text>
</comment>
<keyword evidence="12" id="KW-0694">RNA-binding</keyword>
<feature type="compositionally biased region" description="Basic and acidic residues" evidence="13">
    <location>
        <begin position="69"/>
        <end position="81"/>
    </location>
</feature>
<dbReference type="PROSITE" id="PS00723">
    <property type="entry name" value="POLYPRENYL_SYNTHASE_1"/>
    <property type="match status" value="1"/>
</dbReference>
<dbReference type="GO" id="GO:0000350">
    <property type="term" value="P:generation of catalytic spliceosome for second transesterification step"/>
    <property type="evidence" value="ECO:0007669"/>
    <property type="project" value="TreeGrafter"/>
</dbReference>
<dbReference type="InterPro" id="IPR039979">
    <property type="entry name" value="PRPF18"/>
</dbReference>
<dbReference type="Gene3D" id="1.20.940.10">
    <property type="entry name" value="Functional domain of the splicing factor Prp18"/>
    <property type="match status" value="1"/>
</dbReference>
<evidence type="ECO:0000256" key="11">
    <source>
        <dbReference type="ARBA" id="ARBA00031388"/>
    </source>
</evidence>
<dbReference type="GO" id="GO:0004659">
    <property type="term" value="F:prenyltransferase activity"/>
    <property type="evidence" value="ECO:0007669"/>
    <property type="project" value="InterPro"/>
</dbReference>
<keyword evidence="10" id="KW-0539">Nucleus</keyword>
<evidence type="ECO:0000256" key="4">
    <source>
        <dbReference type="ARBA" id="ARBA00022664"/>
    </source>
</evidence>
<dbReference type="InterPro" id="IPR011990">
    <property type="entry name" value="TPR-like_helical_dom_sf"/>
</dbReference>
<keyword evidence="8" id="KW-0460">Magnesium</keyword>
<dbReference type="PANTHER" id="PTHR13007:SF19">
    <property type="entry name" value="PRE-MRNA-SPLICING FACTOR 18"/>
    <property type="match status" value="1"/>
</dbReference>
<dbReference type="SUPFAM" id="SSF54928">
    <property type="entry name" value="RNA-binding domain, RBD"/>
    <property type="match status" value="2"/>
</dbReference>
<name>A0A0K0DM23_ANGCA</name>
<evidence type="ECO:0000256" key="8">
    <source>
        <dbReference type="ARBA" id="ARBA00022842"/>
    </source>
</evidence>
<evidence type="ECO:0000259" key="14">
    <source>
        <dbReference type="PROSITE" id="PS50102"/>
    </source>
</evidence>
<feature type="compositionally biased region" description="Basic and acidic residues" evidence="13">
    <location>
        <begin position="801"/>
        <end position="812"/>
    </location>
</feature>
<dbReference type="GO" id="GO:0005682">
    <property type="term" value="C:U5 snRNP"/>
    <property type="evidence" value="ECO:0007669"/>
    <property type="project" value="TreeGrafter"/>
</dbReference>
<evidence type="ECO:0000256" key="6">
    <source>
        <dbReference type="ARBA" id="ARBA00022728"/>
    </source>
</evidence>
<evidence type="ECO:0000256" key="7">
    <source>
        <dbReference type="ARBA" id="ARBA00022737"/>
    </source>
</evidence>
<dbReference type="SUPFAM" id="SSF47938">
    <property type="entry name" value="Functional domain of the splicing factor Prp18"/>
    <property type="match status" value="1"/>
</dbReference>
<dbReference type="InterPro" id="IPR014906">
    <property type="entry name" value="PRP4-like"/>
</dbReference>
<dbReference type="InterPro" id="IPR035979">
    <property type="entry name" value="RBD_domain_sf"/>
</dbReference>
<dbReference type="GO" id="GO:0042811">
    <property type="term" value="P:pheromone biosynthetic process"/>
    <property type="evidence" value="ECO:0007669"/>
    <property type="project" value="UniProtKB-ARBA"/>
</dbReference>
<evidence type="ECO:0000256" key="2">
    <source>
        <dbReference type="ARBA" id="ARBA00008137"/>
    </source>
</evidence>
<dbReference type="SFLD" id="SFLDS00005">
    <property type="entry name" value="Isoprenoid_Synthase_Type_I"/>
    <property type="match status" value="1"/>
</dbReference>
<reference evidence="16" key="2">
    <citation type="submission" date="2016-04" db="UniProtKB">
        <authorList>
            <consortium name="WormBaseParasite"/>
        </authorList>
    </citation>
    <scope>IDENTIFICATION</scope>
</reference>
<feature type="region of interest" description="Disordered" evidence="13">
    <location>
        <begin position="48"/>
        <end position="83"/>
    </location>
</feature>
<dbReference type="InterPro" id="IPR000504">
    <property type="entry name" value="RRM_dom"/>
</dbReference>
<feature type="domain" description="RRM" evidence="14">
    <location>
        <begin position="964"/>
        <end position="1040"/>
    </location>
</feature>
<comment type="subcellular location">
    <subcellularLocation>
        <location evidence="1">Nucleus</location>
    </subcellularLocation>
</comment>
<evidence type="ECO:0000256" key="12">
    <source>
        <dbReference type="PROSITE-ProRule" id="PRU00176"/>
    </source>
</evidence>
<dbReference type="GO" id="GO:0046540">
    <property type="term" value="C:U4/U6 x U5 tri-snRNP complex"/>
    <property type="evidence" value="ECO:0007669"/>
    <property type="project" value="TreeGrafter"/>
</dbReference>
<evidence type="ECO:0000256" key="1">
    <source>
        <dbReference type="ARBA" id="ARBA00004123"/>
    </source>
</evidence>
<proteinExistence type="inferred from homology"/>
<dbReference type="Proteomes" id="UP000035642">
    <property type="component" value="Unassembled WGS sequence"/>
</dbReference>
<dbReference type="InterPro" id="IPR033749">
    <property type="entry name" value="Polyprenyl_synt_CS"/>
</dbReference>
<keyword evidence="5" id="KW-0479">Metal-binding</keyword>
<keyword evidence="4" id="KW-0507">mRNA processing</keyword>
<dbReference type="SMART" id="SM00360">
    <property type="entry name" value="RRM"/>
    <property type="match status" value="2"/>
</dbReference>
<dbReference type="Gene3D" id="3.30.70.330">
    <property type="match status" value="2"/>
</dbReference>
<accession>A0A0K0DM23</accession>
<dbReference type="Pfam" id="PF02840">
    <property type="entry name" value="Prp18"/>
    <property type="match status" value="1"/>
</dbReference>
<evidence type="ECO:0000256" key="9">
    <source>
        <dbReference type="ARBA" id="ARBA00023187"/>
    </source>
</evidence>
<dbReference type="Pfam" id="PF00076">
    <property type="entry name" value="RRM_1"/>
    <property type="match status" value="2"/>
</dbReference>
<feature type="region of interest" description="Disordered" evidence="13">
    <location>
        <begin position="1040"/>
        <end position="1076"/>
    </location>
</feature>
<evidence type="ECO:0000256" key="13">
    <source>
        <dbReference type="SAM" id="MobiDB-lite"/>
    </source>
</evidence>
<dbReference type="Pfam" id="PF05843">
    <property type="entry name" value="Suf"/>
    <property type="match status" value="1"/>
</dbReference>
<reference evidence="15" key="1">
    <citation type="submission" date="2012-09" db="EMBL/GenBank/DDBJ databases">
        <authorList>
            <person name="Martin A.A."/>
        </authorList>
    </citation>
    <scope>NUCLEOTIDE SEQUENCE</scope>
</reference>
<dbReference type="InterPro" id="IPR012677">
    <property type="entry name" value="Nucleotide-bd_a/b_plait_sf"/>
</dbReference>
<keyword evidence="15" id="KW-1185">Reference proteome</keyword>
<dbReference type="InterPro" id="IPR036285">
    <property type="entry name" value="PRP4-like_sf"/>
</dbReference>
<evidence type="ECO:0000256" key="5">
    <source>
        <dbReference type="ARBA" id="ARBA00022723"/>
    </source>
</evidence>
<dbReference type="WBParaSite" id="ACAC_0001270201-mRNA-1">
    <property type="protein sequence ID" value="ACAC_0001270201-mRNA-1"/>
    <property type="gene ID" value="ACAC_0001270201"/>
</dbReference>
<dbReference type="GO" id="GO:0008299">
    <property type="term" value="P:isoprenoid biosynthetic process"/>
    <property type="evidence" value="ECO:0007669"/>
    <property type="project" value="InterPro"/>
</dbReference>
<dbReference type="STRING" id="6313.A0A0K0DM23"/>
<keyword evidence="6" id="KW-0747">Spliceosome</keyword>
<dbReference type="CDD" id="cd00685">
    <property type="entry name" value="Trans_IPPS_HT"/>
    <property type="match status" value="1"/>
</dbReference>
<feature type="domain" description="RRM" evidence="14">
    <location>
        <begin position="875"/>
        <end position="949"/>
    </location>
</feature>
<sequence>MDALKTLKEEVARKRKAIAEFEVKVDGKKFIRGADVVSKQEEQYWDKQRMKQAAKADSAEEGSSTVDSLDERDAQLEKSVADEIPMSEVRKRLRDRGQPIILFGESESQIRSRLLKLEIEQPDMKEGWKNEMQTAMRDVDEELVKEVIEGSSNDPNRHDVDLSSSFNDNWEKIEEQATLLGVGNDPHRDCDIILSFFKYLITRWGKELNKRDDEEKKSPAGKLQASIHKQLLIIDRNYILANNAYMTMAIGNAPWPVGVTRSGIHQRPGSAKAYVSNIAHVLNDETQRKYIQAFKRLMTRMQEYFPTDPSKCVEFVRSYPCDAALNFKLISLLRRNGDLDELAETRERIAAKLPLPSNLWIEWIEDERSSGAMRERIVELFEKAVFDSNSLDVWIEFVQWACGIDPVFAREKFEAAVAAIGLRVDVGAMIWQAFLCFEEAILSGDETNEKQIKIVNSLYKRALRVPNVELAEIWNSYLEFAGEKVDEDIRSVYEMTTSKMKDYSKYELKLAESDDSIDAFCEYLNYEKDQDDPVRIQSFYERILDKHPQDESVWFDYGQWCETKLKVHSTTCQVYKRAVRHCPYSCALWQQALLAMERAGISETEIDGLWTDARETISSAEDGRALYRTYLYMLRRRIDSENGDFSKVAKVFEEGANSLIEWFGVHDWDHDGVYRRNWAYFAYTKLKDSEKGRRIWEDILASGGGRFAEKWIEAVKLERQFGTLERSRKLLYKALNSVSDHPNVVFEYFIQFEREEGTLEQLDKALEKVNAQALHRASRAQSQKQKEAPSSVKKPNTQKMADLKSNDRKRPAADPMETLPLKKQASTVNSDSTPKDKDGFVMPMLPVKKPTTVVALESQVELAEPAASTAVKEKFTVFVSNLDFKTKPEQIKTVLNGVVEVRLVGRGMSKLTKGFGYVDLDTEENYREALAKDRILINGRPMLVSVNDPERRPVFKYSTGVEKSKLFVRNVHYACTEDQLREAFAVFGEVKAVRIVTHISGKPKGVAYVEFVSEEDAQKAVNAPEIVLLDRKLVVAISNPPQKSGKTESSKSSTASVVGTSTDRKASLSMVPRGVKTSSKKAVNGVNGEIVQMLHNASLLIDDIEDNSVLRRGLPVTHHIYGTPRTINAANYVYFIALDKCTLLSDKAVTIFVEQMLELHRGQGKELFWRDTVTCPTEAEYEEMVVQKTGGLFFLAVKLIELFSSKTYDFSNLLKQMALYFQIRDDYLNLVSDDMAKQKSFAEDLTEGKFSFPIIHAIHCSPTSLNDDPVLNILRQRTEDIEVKKYCIRLLKERYSFE</sequence>
<dbReference type="InterPro" id="IPR003107">
    <property type="entry name" value="HAT"/>
</dbReference>
<dbReference type="InterPro" id="IPR004098">
    <property type="entry name" value="Prp18"/>
</dbReference>
<dbReference type="PROSITE" id="PS50102">
    <property type="entry name" value="RRM"/>
    <property type="match status" value="2"/>
</dbReference>
<keyword evidence="9" id="KW-0508">mRNA splicing</keyword>
<dbReference type="SMART" id="SM00386">
    <property type="entry name" value="HAT"/>
    <property type="match status" value="8"/>
</dbReference>
<dbReference type="SUPFAM" id="SSF48576">
    <property type="entry name" value="Terpenoid synthases"/>
    <property type="match status" value="1"/>
</dbReference>
<dbReference type="GO" id="GO:0071021">
    <property type="term" value="C:U2-type post-spliceosomal complex"/>
    <property type="evidence" value="ECO:0007669"/>
    <property type="project" value="TreeGrafter"/>
</dbReference>
<keyword evidence="7" id="KW-0677">Repeat</keyword>
<dbReference type="SUPFAM" id="SSF48452">
    <property type="entry name" value="TPR-like"/>
    <property type="match status" value="1"/>
</dbReference>